<evidence type="ECO:0000313" key="2">
    <source>
        <dbReference type="Proteomes" id="UP000001514"/>
    </source>
</evidence>
<proteinExistence type="predicted"/>
<dbReference type="EMBL" id="GL377566">
    <property type="protein sequence ID" value="EFJ37425.1"/>
    <property type="molecule type" value="Genomic_DNA"/>
</dbReference>
<dbReference type="Proteomes" id="UP000001514">
    <property type="component" value="Unassembled WGS sequence"/>
</dbReference>
<gene>
    <name evidence="1" type="ORF">SELMODRAFT_403760</name>
</gene>
<dbReference type="Gene3D" id="1.10.600.10">
    <property type="entry name" value="Farnesyl Diphosphate Synthase"/>
    <property type="match status" value="1"/>
</dbReference>
<accession>D8QSF8</accession>
<dbReference type="InParanoid" id="D8QSF8"/>
<dbReference type="KEGG" id="smo:SELMODRAFT_403760"/>
<dbReference type="HOGENOM" id="CLU_682244_0_0_1"/>
<dbReference type="Gramene" id="EFJ37425">
    <property type="protein sequence ID" value="EFJ37425"/>
    <property type="gene ID" value="SELMODRAFT_403760"/>
</dbReference>
<dbReference type="GO" id="GO:0010333">
    <property type="term" value="F:terpene synthase activity"/>
    <property type="evidence" value="ECO:0000318"/>
    <property type="project" value="GO_Central"/>
</dbReference>
<reference evidence="1 2" key="1">
    <citation type="journal article" date="2011" name="Science">
        <title>The Selaginella genome identifies genetic changes associated with the evolution of vascular plants.</title>
        <authorList>
            <person name="Banks J.A."/>
            <person name="Nishiyama T."/>
            <person name="Hasebe M."/>
            <person name="Bowman J.L."/>
            <person name="Gribskov M."/>
            <person name="dePamphilis C."/>
            <person name="Albert V.A."/>
            <person name="Aono N."/>
            <person name="Aoyama T."/>
            <person name="Ambrose B.A."/>
            <person name="Ashton N.W."/>
            <person name="Axtell M.J."/>
            <person name="Barker E."/>
            <person name="Barker M.S."/>
            <person name="Bennetzen J.L."/>
            <person name="Bonawitz N.D."/>
            <person name="Chapple C."/>
            <person name="Cheng C."/>
            <person name="Correa L.G."/>
            <person name="Dacre M."/>
            <person name="DeBarry J."/>
            <person name="Dreyer I."/>
            <person name="Elias M."/>
            <person name="Engstrom E.M."/>
            <person name="Estelle M."/>
            <person name="Feng L."/>
            <person name="Finet C."/>
            <person name="Floyd S.K."/>
            <person name="Frommer W.B."/>
            <person name="Fujita T."/>
            <person name="Gramzow L."/>
            <person name="Gutensohn M."/>
            <person name="Harholt J."/>
            <person name="Hattori M."/>
            <person name="Heyl A."/>
            <person name="Hirai T."/>
            <person name="Hiwatashi Y."/>
            <person name="Ishikawa M."/>
            <person name="Iwata M."/>
            <person name="Karol K.G."/>
            <person name="Koehler B."/>
            <person name="Kolukisaoglu U."/>
            <person name="Kubo M."/>
            <person name="Kurata T."/>
            <person name="Lalonde S."/>
            <person name="Li K."/>
            <person name="Li Y."/>
            <person name="Litt A."/>
            <person name="Lyons E."/>
            <person name="Manning G."/>
            <person name="Maruyama T."/>
            <person name="Michael T.P."/>
            <person name="Mikami K."/>
            <person name="Miyazaki S."/>
            <person name="Morinaga S."/>
            <person name="Murata T."/>
            <person name="Mueller-Roeber B."/>
            <person name="Nelson D.R."/>
            <person name="Obara M."/>
            <person name="Oguri Y."/>
            <person name="Olmstead R.G."/>
            <person name="Onodera N."/>
            <person name="Petersen B.L."/>
            <person name="Pils B."/>
            <person name="Prigge M."/>
            <person name="Rensing S.A."/>
            <person name="Riano-Pachon D.M."/>
            <person name="Roberts A.W."/>
            <person name="Sato Y."/>
            <person name="Scheller H.V."/>
            <person name="Schulz B."/>
            <person name="Schulz C."/>
            <person name="Shakirov E.V."/>
            <person name="Shibagaki N."/>
            <person name="Shinohara N."/>
            <person name="Shippen D.E."/>
            <person name="Soerensen I."/>
            <person name="Sotooka R."/>
            <person name="Sugimoto N."/>
            <person name="Sugita M."/>
            <person name="Sumikawa N."/>
            <person name="Tanurdzic M."/>
            <person name="Theissen G."/>
            <person name="Ulvskov P."/>
            <person name="Wakazuki S."/>
            <person name="Weng J.K."/>
            <person name="Willats W.W."/>
            <person name="Wipf D."/>
            <person name="Wolf P.G."/>
            <person name="Yang L."/>
            <person name="Zimmer A.D."/>
            <person name="Zhu Q."/>
            <person name="Mitros T."/>
            <person name="Hellsten U."/>
            <person name="Loque D."/>
            <person name="Otillar R."/>
            <person name="Salamov A."/>
            <person name="Schmutz J."/>
            <person name="Shapiro H."/>
            <person name="Lindquist E."/>
            <person name="Lucas S."/>
            <person name="Rokhsar D."/>
            <person name="Grigoriev I.V."/>
        </authorList>
    </citation>
    <scope>NUCLEOTIDE SEQUENCE [LARGE SCALE GENOMIC DNA]</scope>
</reference>
<dbReference type="GO" id="GO:0016102">
    <property type="term" value="P:diterpenoid biosynthetic process"/>
    <property type="evidence" value="ECO:0000318"/>
    <property type="project" value="GO_Central"/>
</dbReference>
<name>D8QSF8_SELML</name>
<protein>
    <submittedName>
        <fullName evidence="1">Uncharacterized protein</fullName>
    </submittedName>
</protein>
<dbReference type="AlphaFoldDB" id="D8QSF8"/>
<evidence type="ECO:0000313" key="1">
    <source>
        <dbReference type="EMBL" id="EFJ37425.1"/>
    </source>
</evidence>
<dbReference type="GO" id="GO:0000287">
    <property type="term" value="F:magnesium ion binding"/>
    <property type="evidence" value="ECO:0000318"/>
    <property type="project" value="GO_Central"/>
</dbReference>
<organism evidence="2">
    <name type="scientific">Selaginella moellendorffii</name>
    <name type="common">Spikemoss</name>
    <dbReference type="NCBI Taxonomy" id="88036"/>
    <lineage>
        <taxon>Eukaryota</taxon>
        <taxon>Viridiplantae</taxon>
        <taxon>Streptophyta</taxon>
        <taxon>Embryophyta</taxon>
        <taxon>Tracheophyta</taxon>
        <taxon>Lycopodiopsida</taxon>
        <taxon>Selaginellales</taxon>
        <taxon>Selaginellaceae</taxon>
        <taxon>Selaginella</taxon>
    </lineage>
</organism>
<dbReference type="InterPro" id="IPR008949">
    <property type="entry name" value="Isoprenoid_synthase_dom_sf"/>
</dbReference>
<keyword evidence="2" id="KW-1185">Reference proteome</keyword>
<sequence length="404" mass="45218">MLDSTPCSRKQRVNVLAFTQCLPEDISEGFAARYEVADILPLAYPARETQPELSMAHIDWAQTSVLTTVIDDFMDTHHTLNNLGNFCTVSDKNILWPAKINVLGLETPKIMEWPRCVFLRGRMASLEEYMENEIMSFTLDLICLLFLVEKVESLVLEDPEYTSRGAWRREVPDRNALLARLFRSDPVFALVGCSDWAFSARIALQEWSRHSLEDLHGTCELSGLDVSTHGRIPRSTRAFSLDNPWLLHHSRGMPRHLAHGIKVGSRTEVKTVISYKSGELEGSMSANIFSLLGLDWTYVILPIAAGLWCSQHGQKLFQDVLKENIYSLAETPRDDSPQSLIEDVGPVRAQGTRKKQRTTSSGTISMTATAVAPKTQVKTTLLPYQMTALDVAVGSKAHQEDIAD</sequence>
<dbReference type="SUPFAM" id="SSF48576">
    <property type="entry name" value="Terpenoid synthases"/>
    <property type="match status" value="1"/>
</dbReference>